<dbReference type="GO" id="GO:0008677">
    <property type="term" value="F:2-dehydropantoate 2-reductase activity"/>
    <property type="evidence" value="ECO:0007669"/>
    <property type="project" value="UniProtKB-EC"/>
</dbReference>
<evidence type="ECO:0000256" key="5">
    <source>
        <dbReference type="ARBA" id="ARBA00019465"/>
    </source>
</evidence>
<evidence type="ECO:0000256" key="11">
    <source>
        <dbReference type="RuleBase" id="RU362068"/>
    </source>
</evidence>
<reference evidence="14 15" key="1">
    <citation type="submission" date="2021-10" db="EMBL/GenBank/DDBJ databases">
        <title>Anaerobic single-cell dispensing facilitates the cultivation of human gut bacteria.</title>
        <authorList>
            <person name="Afrizal A."/>
        </authorList>
    </citation>
    <scope>NUCLEOTIDE SEQUENCE [LARGE SCALE GENOMIC DNA]</scope>
    <source>
        <strain evidence="14 15">CLA-AA-H276</strain>
    </source>
</reference>
<sequence length="312" mass="33568">MKIAVIGAGAMGTLFGGKLAMAGNEVTMVDVVPVVLDTINKDGIELEDESGMHKIPVRAIKSEDAKEAVDLAILFTKTLYSRSALENAVKTLIGKDTYVLTLQNGLGNIELINEFVDLEQILVGVTNYASDVKGPGKISTGGGQGSYVKIYTASLKESAMLQKTHEALVEAGFHASITKDVYVAIWEKVGFNAAINATTAIVHAPCGAIGAVEEGRFLAAKIAEETAMVGQAHGVNVKAEDIIHSLENTYEVHKDHYTSMAQDLKNKRKTEARFINGGIVAKAKEKGLQVPYTEAVYCLLRTIEETYEMQGF</sequence>
<evidence type="ECO:0000256" key="4">
    <source>
        <dbReference type="ARBA" id="ARBA00013014"/>
    </source>
</evidence>
<dbReference type="Pfam" id="PF08546">
    <property type="entry name" value="ApbA_C"/>
    <property type="match status" value="1"/>
</dbReference>
<dbReference type="InterPro" id="IPR013332">
    <property type="entry name" value="KPR_N"/>
</dbReference>
<comment type="function">
    <text evidence="1 11">Catalyzes the NADPH-dependent reduction of ketopantoate into pantoic acid.</text>
</comment>
<dbReference type="RefSeq" id="WP_308459994.1">
    <property type="nucleotide sequence ID" value="NZ_JAJEPS010000018.1"/>
</dbReference>
<keyword evidence="8 11" id="KW-0560">Oxidoreductase</keyword>
<dbReference type="GO" id="GO:0005737">
    <property type="term" value="C:cytoplasm"/>
    <property type="evidence" value="ECO:0007669"/>
    <property type="project" value="TreeGrafter"/>
</dbReference>
<dbReference type="InterPro" id="IPR050838">
    <property type="entry name" value="Ketopantoate_reductase"/>
</dbReference>
<keyword evidence="15" id="KW-1185">Reference proteome</keyword>
<dbReference type="Proteomes" id="UP001198220">
    <property type="component" value="Unassembled WGS sequence"/>
</dbReference>
<evidence type="ECO:0000256" key="6">
    <source>
        <dbReference type="ARBA" id="ARBA00022655"/>
    </source>
</evidence>
<dbReference type="InterPro" id="IPR036291">
    <property type="entry name" value="NAD(P)-bd_dom_sf"/>
</dbReference>
<dbReference type="InterPro" id="IPR013328">
    <property type="entry name" value="6PGD_dom2"/>
</dbReference>
<gene>
    <name evidence="14" type="ORF">LKD36_14205</name>
</gene>
<evidence type="ECO:0000313" key="15">
    <source>
        <dbReference type="Proteomes" id="UP001198220"/>
    </source>
</evidence>
<dbReference type="SUPFAM" id="SSF51735">
    <property type="entry name" value="NAD(P)-binding Rossmann-fold domains"/>
    <property type="match status" value="1"/>
</dbReference>
<dbReference type="EC" id="1.1.1.169" evidence="4 11"/>
<feature type="domain" description="Ketopantoate reductase N-terminal" evidence="12">
    <location>
        <begin position="3"/>
        <end position="145"/>
    </location>
</feature>
<evidence type="ECO:0000256" key="7">
    <source>
        <dbReference type="ARBA" id="ARBA00022857"/>
    </source>
</evidence>
<dbReference type="InterPro" id="IPR003710">
    <property type="entry name" value="ApbA"/>
</dbReference>
<evidence type="ECO:0000256" key="9">
    <source>
        <dbReference type="ARBA" id="ARBA00032024"/>
    </source>
</evidence>
<keyword evidence="6 11" id="KW-0566">Pantothenate biosynthesis</keyword>
<proteinExistence type="inferred from homology"/>
<accession>A0AAE3AC52</accession>
<keyword evidence="7 11" id="KW-0521">NADP</keyword>
<dbReference type="Pfam" id="PF02558">
    <property type="entry name" value="ApbA"/>
    <property type="match status" value="1"/>
</dbReference>
<dbReference type="PANTHER" id="PTHR43765">
    <property type="entry name" value="2-DEHYDROPANTOATE 2-REDUCTASE-RELATED"/>
    <property type="match status" value="1"/>
</dbReference>
<protein>
    <recommendedName>
        <fullName evidence="5 11">2-dehydropantoate 2-reductase</fullName>
        <ecNumber evidence="4 11">1.1.1.169</ecNumber>
    </recommendedName>
    <alternativeName>
        <fullName evidence="9 11">Ketopantoate reductase</fullName>
    </alternativeName>
</protein>
<dbReference type="Gene3D" id="3.40.50.720">
    <property type="entry name" value="NAD(P)-binding Rossmann-like Domain"/>
    <property type="match status" value="1"/>
</dbReference>
<dbReference type="FunFam" id="1.10.1040.10:FF:000017">
    <property type="entry name" value="2-dehydropantoate 2-reductase"/>
    <property type="match status" value="1"/>
</dbReference>
<dbReference type="Gene3D" id="1.10.1040.10">
    <property type="entry name" value="N-(1-d-carboxylethyl)-l-norvaline Dehydrogenase, domain 2"/>
    <property type="match status" value="1"/>
</dbReference>
<dbReference type="NCBIfam" id="TIGR00745">
    <property type="entry name" value="apbA_panE"/>
    <property type="match status" value="1"/>
</dbReference>
<comment type="catalytic activity">
    <reaction evidence="10 11">
        <text>(R)-pantoate + NADP(+) = 2-dehydropantoate + NADPH + H(+)</text>
        <dbReference type="Rhea" id="RHEA:16233"/>
        <dbReference type="ChEBI" id="CHEBI:11561"/>
        <dbReference type="ChEBI" id="CHEBI:15378"/>
        <dbReference type="ChEBI" id="CHEBI:15980"/>
        <dbReference type="ChEBI" id="CHEBI:57783"/>
        <dbReference type="ChEBI" id="CHEBI:58349"/>
        <dbReference type="EC" id="1.1.1.169"/>
    </reaction>
</comment>
<organism evidence="14 15">
    <name type="scientific">Hominiventricola filiformis</name>
    <dbReference type="NCBI Taxonomy" id="2885352"/>
    <lineage>
        <taxon>Bacteria</taxon>
        <taxon>Bacillati</taxon>
        <taxon>Bacillota</taxon>
        <taxon>Clostridia</taxon>
        <taxon>Lachnospirales</taxon>
        <taxon>Lachnospiraceae</taxon>
        <taxon>Hominiventricola</taxon>
    </lineage>
</organism>
<dbReference type="GO" id="GO:0050661">
    <property type="term" value="F:NADP binding"/>
    <property type="evidence" value="ECO:0007669"/>
    <property type="project" value="TreeGrafter"/>
</dbReference>
<dbReference type="GO" id="GO:0015940">
    <property type="term" value="P:pantothenate biosynthetic process"/>
    <property type="evidence" value="ECO:0007669"/>
    <property type="project" value="UniProtKB-KW"/>
</dbReference>
<evidence type="ECO:0000259" key="12">
    <source>
        <dbReference type="Pfam" id="PF02558"/>
    </source>
</evidence>
<dbReference type="InterPro" id="IPR008927">
    <property type="entry name" value="6-PGluconate_DH-like_C_sf"/>
</dbReference>
<dbReference type="AlphaFoldDB" id="A0AAE3AC52"/>
<comment type="caution">
    <text evidence="14">The sequence shown here is derived from an EMBL/GenBank/DDBJ whole genome shotgun (WGS) entry which is preliminary data.</text>
</comment>
<comment type="pathway">
    <text evidence="2 11">Cofactor biosynthesis; (R)-pantothenate biosynthesis; (R)-pantoate from 3-methyl-2-oxobutanoate: step 2/2.</text>
</comment>
<evidence type="ECO:0000256" key="8">
    <source>
        <dbReference type="ARBA" id="ARBA00023002"/>
    </source>
</evidence>
<evidence type="ECO:0000256" key="10">
    <source>
        <dbReference type="ARBA" id="ARBA00048793"/>
    </source>
</evidence>
<evidence type="ECO:0000256" key="1">
    <source>
        <dbReference type="ARBA" id="ARBA00002919"/>
    </source>
</evidence>
<name>A0AAE3AC52_9FIRM</name>
<evidence type="ECO:0000256" key="2">
    <source>
        <dbReference type="ARBA" id="ARBA00004994"/>
    </source>
</evidence>
<feature type="domain" description="Ketopantoate reductase C-terminal" evidence="13">
    <location>
        <begin position="183"/>
        <end position="304"/>
    </location>
</feature>
<comment type="similarity">
    <text evidence="3 11">Belongs to the ketopantoate reductase family.</text>
</comment>
<dbReference type="EMBL" id="JAJEPS010000018">
    <property type="protein sequence ID" value="MCC2127313.1"/>
    <property type="molecule type" value="Genomic_DNA"/>
</dbReference>
<dbReference type="PANTHER" id="PTHR43765:SF2">
    <property type="entry name" value="2-DEHYDROPANTOATE 2-REDUCTASE"/>
    <property type="match status" value="1"/>
</dbReference>
<evidence type="ECO:0000259" key="13">
    <source>
        <dbReference type="Pfam" id="PF08546"/>
    </source>
</evidence>
<dbReference type="InterPro" id="IPR013752">
    <property type="entry name" value="KPA_reductase"/>
</dbReference>
<evidence type="ECO:0000313" key="14">
    <source>
        <dbReference type="EMBL" id="MCC2127313.1"/>
    </source>
</evidence>
<dbReference type="SUPFAM" id="SSF48179">
    <property type="entry name" value="6-phosphogluconate dehydrogenase C-terminal domain-like"/>
    <property type="match status" value="1"/>
</dbReference>
<evidence type="ECO:0000256" key="3">
    <source>
        <dbReference type="ARBA" id="ARBA00007870"/>
    </source>
</evidence>